<dbReference type="PATRIC" id="fig|81035.3.peg.5145"/>
<name>A0A0N0XAL9_PSESX</name>
<proteinExistence type="predicted"/>
<feature type="chain" id="PRO_5014234715" evidence="1">
    <location>
        <begin position="24"/>
        <end position="239"/>
    </location>
</feature>
<feature type="signal peptide" evidence="1">
    <location>
        <begin position="1"/>
        <end position="23"/>
    </location>
</feature>
<protein>
    <submittedName>
        <fullName evidence="2">Type IV secretion system family protein</fullName>
    </submittedName>
</protein>
<dbReference type="Proteomes" id="UP000037891">
    <property type="component" value="Unassembled WGS sequence"/>
</dbReference>
<dbReference type="EMBL" id="LGLN01000069">
    <property type="protein sequence ID" value="KPC27228.1"/>
    <property type="molecule type" value="Genomic_DNA"/>
</dbReference>
<comment type="caution">
    <text evidence="2">The sequence shown here is derived from an EMBL/GenBank/DDBJ whole genome shotgun (WGS) entry which is preliminary data.</text>
</comment>
<evidence type="ECO:0000313" key="2">
    <source>
        <dbReference type="EMBL" id="KPC27195.1"/>
    </source>
</evidence>
<gene>
    <name evidence="2" type="ORF">ABJ99_4820</name>
    <name evidence="3" type="ORF">ABJ99_4853</name>
</gene>
<reference evidence="2 4" key="2">
    <citation type="submission" date="2015-10" db="EMBL/GenBank/DDBJ databases">
        <title>Comparative genomics and high-throughput reverse genetic screens identify a new phytobacterial MAMP and an Arabidopsis receptor required for immune elicitation.</title>
        <authorList>
            <person name="Mott G.A."/>
            <person name="Thakur S."/>
            <person name="Wang P.W."/>
            <person name="Desveaux D."/>
            <person name="Guttman D.S."/>
        </authorList>
    </citation>
    <scope>NUCLEOTIDE SEQUENCE [LARGE SCALE GENOMIC DNA]</scope>
    <source>
        <strain evidence="2 4">0788_9</strain>
    </source>
</reference>
<dbReference type="Pfam" id="PF07996">
    <property type="entry name" value="T4SS"/>
    <property type="match status" value="1"/>
</dbReference>
<dbReference type="SUPFAM" id="SSF101082">
    <property type="entry name" value="Typo IV secretion system protein TraC"/>
    <property type="match status" value="1"/>
</dbReference>
<dbReference type="AlphaFoldDB" id="A0A0N0XAL9"/>
<dbReference type="Gene3D" id="1.20.58.430">
    <property type="entry name" value="Type IV secretion system, VirB5-domain"/>
    <property type="match status" value="1"/>
</dbReference>
<evidence type="ECO:0000256" key="1">
    <source>
        <dbReference type="SAM" id="SignalP"/>
    </source>
</evidence>
<keyword evidence="1" id="KW-0732">Signal</keyword>
<reference evidence="2 4" key="1">
    <citation type="submission" date="2015-07" db="EMBL/GenBank/DDBJ databases">
        <authorList>
            <person name="Noorani M."/>
        </authorList>
    </citation>
    <scope>NUCLEOTIDE SEQUENCE [LARGE SCALE GENOMIC DNA]</scope>
    <source>
        <strain evidence="2 4">0788_9</strain>
    </source>
</reference>
<evidence type="ECO:0000313" key="3">
    <source>
        <dbReference type="EMBL" id="KPC27228.1"/>
    </source>
</evidence>
<dbReference type="EMBL" id="LGLN01000069">
    <property type="protein sequence ID" value="KPC27195.1"/>
    <property type="molecule type" value="Genomic_DNA"/>
</dbReference>
<dbReference type="InterPro" id="IPR023220">
    <property type="entry name" value="T4SS_VirB5-domain"/>
</dbReference>
<accession>A0A0N0XAL9</accession>
<evidence type="ECO:0000313" key="4">
    <source>
        <dbReference type="Proteomes" id="UP000037891"/>
    </source>
</evidence>
<sequence length="239" mass="26049">MSDWIMKNIIALCAVLFTSSAFAVIGIPVADNPAAAKRAVEWAQLLKQWGETVKQYKSELTAYKDQLATATGVRHIGEFLEEAKALKNEGVTVYNDVKDAKDALISVGGLLQGEYAALANKYGLMDSCKGLSVQMIDSCQGAIASKLNLIERAESVSDSFSRKVSSIQKLADRAQNAKDSKESQDLANAVNLKAVELNALQLEWSMATEQAKAANIVWEEKRKAAYEKQQSNALIPTFN</sequence>
<dbReference type="InterPro" id="IPR014158">
    <property type="entry name" value="T4SS_VirB5"/>
</dbReference>
<organism evidence="2 4">
    <name type="scientific">Pseudomonas syringae pv. cilantro</name>
    <dbReference type="NCBI Taxonomy" id="81035"/>
    <lineage>
        <taxon>Bacteria</taxon>
        <taxon>Pseudomonadati</taxon>
        <taxon>Pseudomonadota</taxon>
        <taxon>Gammaproteobacteria</taxon>
        <taxon>Pseudomonadales</taxon>
        <taxon>Pseudomonadaceae</taxon>
        <taxon>Pseudomonas</taxon>
        <taxon>Pseudomonas syringae</taxon>
    </lineage>
</organism>